<dbReference type="InterPro" id="IPR035994">
    <property type="entry name" value="Nucleoside_phosphorylase_sf"/>
</dbReference>
<keyword evidence="3" id="KW-0378">Hydrolase</keyword>
<dbReference type="CDD" id="cd17766">
    <property type="entry name" value="futalosine_nucleosidase_MqnB"/>
    <property type="match status" value="1"/>
</dbReference>
<dbReference type="Gene3D" id="3.40.50.1580">
    <property type="entry name" value="Nucleoside phosphorylase domain"/>
    <property type="match status" value="1"/>
</dbReference>
<organism evidence="3">
    <name type="scientific">Thermosulfurimonas dismutans</name>
    <dbReference type="NCBI Taxonomy" id="999894"/>
    <lineage>
        <taxon>Bacteria</taxon>
        <taxon>Pseudomonadati</taxon>
        <taxon>Thermodesulfobacteriota</taxon>
        <taxon>Thermodesulfobacteria</taxon>
        <taxon>Thermodesulfobacteriales</taxon>
        <taxon>Thermodesulfobacteriaceae</taxon>
        <taxon>Thermosulfurimonas</taxon>
    </lineage>
</organism>
<dbReference type="GO" id="GO:0008930">
    <property type="term" value="F:methylthioadenosine nucleosidase activity"/>
    <property type="evidence" value="ECO:0007669"/>
    <property type="project" value="TreeGrafter"/>
</dbReference>
<sequence>MLVLVPTEQEAAPLREAFPALEVIGVGPVEAALRTSEILRERQPSLILLCGLAGAYPATSLSPGDLVLATEEIFGDLGLCFPMPPGFAPPVEFRVSLRGPWLEKIQACLSEEGLEAAYGPLVTVCCTSRDPERARLLGHRYAALAENMEGFAVARAARKAGVPLVELRAVSNLLENPEAPWDTRKALQTLQEALRCLARVFT</sequence>
<dbReference type="SUPFAM" id="SSF53167">
    <property type="entry name" value="Purine and uridine phosphorylases"/>
    <property type="match status" value="1"/>
</dbReference>
<gene>
    <name evidence="3" type="primary">mqnB</name>
    <name evidence="3" type="ORF">ENJ40_09485</name>
</gene>
<dbReference type="GO" id="GO:0008782">
    <property type="term" value="F:adenosylhomocysteine nucleosidase activity"/>
    <property type="evidence" value="ECO:0007669"/>
    <property type="project" value="TreeGrafter"/>
</dbReference>
<dbReference type="GO" id="GO:0009234">
    <property type="term" value="P:menaquinone biosynthetic process"/>
    <property type="evidence" value="ECO:0007669"/>
    <property type="project" value="UniProtKB-UniRule"/>
</dbReference>
<dbReference type="InterPro" id="IPR000845">
    <property type="entry name" value="Nucleoside_phosphorylase_d"/>
</dbReference>
<dbReference type="GO" id="GO:0005829">
    <property type="term" value="C:cytosol"/>
    <property type="evidence" value="ECO:0007669"/>
    <property type="project" value="TreeGrafter"/>
</dbReference>
<keyword evidence="3" id="KW-0326">Glycosidase</keyword>
<dbReference type="Pfam" id="PF01048">
    <property type="entry name" value="PNP_UDP_1"/>
    <property type="match status" value="1"/>
</dbReference>
<dbReference type="NCBIfam" id="TIGR03664">
    <property type="entry name" value="fut_nucase"/>
    <property type="match status" value="1"/>
</dbReference>
<proteinExistence type="predicted"/>
<dbReference type="PANTHER" id="PTHR46832">
    <property type="entry name" value="5'-METHYLTHIOADENOSINE/S-ADENOSYLHOMOCYSTEINE NUCLEOSIDASE"/>
    <property type="match status" value="1"/>
</dbReference>
<dbReference type="EMBL" id="DRMH01000132">
    <property type="protein sequence ID" value="HFC98666.1"/>
    <property type="molecule type" value="Genomic_DNA"/>
</dbReference>
<dbReference type="GO" id="GO:0019284">
    <property type="term" value="P:L-methionine salvage from S-adenosylmethionine"/>
    <property type="evidence" value="ECO:0007669"/>
    <property type="project" value="TreeGrafter"/>
</dbReference>
<feature type="domain" description="Nucleoside phosphorylase" evidence="2">
    <location>
        <begin position="21"/>
        <end position="200"/>
    </location>
</feature>
<dbReference type="GO" id="GO:0009116">
    <property type="term" value="P:nucleoside metabolic process"/>
    <property type="evidence" value="ECO:0007669"/>
    <property type="project" value="InterPro"/>
</dbReference>
<comment type="caution">
    <text evidence="3">The sequence shown here is derived from an EMBL/GenBank/DDBJ whole genome shotgun (WGS) entry which is preliminary data.</text>
</comment>
<dbReference type="AlphaFoldDB" id="A0A7C3H272"/>
<evidence type="ECO:0000256" key="1">
    <source>
        <dbReference type="NCBIfam" id="TIGR03664"/>
    </source>
</evidence>
<accession>A0A7C3H272</accession>
<evidence type="ECO:0000259" key="2">
    <source>
        <dbReference type="Pfam" id="PF01048"/>
    </source>
</evidence>
<dbReference type="InterPro" id="IPR019963">
    <property type="entry name" value="FL_hydrolase_MqnB"/>
</dbReference>
<protein>
    <recommendedName>
        <fullName evidence="1">Futalosine hydrolase</fullName>
        <ecNumber evidence="1">3.2.2.26</ecNumber>
    </recommendedName>
</protein>
<dbReference type="PANTHER" id="PTHR46832:SF2">
    <property type="entry name" value="FUTALOSINE HYDROLASE"/>
    <property type="match status" value="1"/>
</dbReference>
<evidence type="ECO:0000313" key="3">
    <source>
        <dbReference type="EMBL" id="HFC98666.1"/>
    </source>
</evidence>
<dbReference type="Proteomes" id="UP000886043">
    <property type="component" value="Unassembled WGS sequence"/>
</dbReference>
<name>A0A7C3H272_9BACT</name>
<dbReference type="EC" id="3.2.2.26" evidence="1"/>
<reference evidence="3" key="1">
    <citation type="journal article" date="2020" name="mSystems">
        <title>Genome- and Community-Level Interaction Insights into Carbon Utilization and Element Cycling Functions of Hydrothermarchaeota in Hydrothermal Sediment.</title>
        <authorList>
            <person name="Zhou Z."/>
            <person name="Liu Y."/>
            <person name="Xu W."/>
            <person name="Pan J."/>
            <person name="Luo Z.H."/>
            <person name="Li M."/>
        </authorList>
    </citation>
    <scope>NUCLEOTIDE SEQUENCE [LARGE SCALE GENOMIC DNA]</scope>
    <source>
        <strain evidence="3">HyVt-483</strain>
    </source>
</reference>